<reference evidence="14" key="1">
    <citation type="submission" date="2023-07" db="EMBL/GenBank/DDBJ databases">
        <title>Genomic Encyclopedia of Type Strains, Phase IV (KMG-IV): sequencing the most valuable type-strain genomes for metagenomic binning, comparative biology and taxonomic classification.</title>
        <authorList>
            <person name="Goeker M."/>
        </authorList>
    </citation>
    <scope>NUCLEOTIDE SEQUENCE</scope>
    <source>
        <strain evidence="14">DSM 21202</strain>
    </source>
</reference>
<keyword evidence="15" id="KW-1185">Reference proteome</keyword>
<dbReference type="Gene3D" id="3.30.565.10">
    <property type="entry name" value="Histidine kinase-like ATPase, C-terminal domain"/>
    <property type="match status" value="1"/>
</dbReference>
<keyword evidence="10 11" id="KW-0472">Membrane</keyword>
<dbReference type="CDD" id="cd06225">
    <property type="entry name" value="HAMP"/>
    <property type="match status" value="1"/>
</dbReference>
<feature type="transmembrane region" description="Helical" evidence="11">
    <location>
        <begin position="166"/>
        <end position="189"/>
    </location>
</feature>
<evidence type="ECO:0000256" key="11">
    <source>
        <dbReference type="SAM" id="Phobius"/>
    </source>
</evidence>
<name>A0AAE3VNG1_9HYPH</name>
<evidence type="ECO:0000256" key="1">
    <source>
        <dbReference type="ARBA" id="ARBA00000085"/>
    </source>
</evidence>
<dbReference type="SUPFAM" id="SSF47384">
    <property type="entry name" value="Homodimeric domain of signal transducing histidine kinase"/>
    <property type="match status" value="1"/>
</dbReference>
<dbReference type="SMART" id="SM00387">
    <property type="entry name" value="HATPase_c"/>
    <property type="match status" value="1"/>
</dbReference>
<dbReference type="GO" id="GO:0005886">
    <property type="term" value="C:plasma membrane"/>
    <property type="evidence" value="ECO:0007669"/>
    <property type="project" value="TreeGrafter"/>
</dbReference>
<dbReference type="Pfam" id="PF02518">
    <property type="entry name" value="HATPase_c"/>
    <property type="match status" value="1"/>
</dbReference>
<dbReference type="PANTHER" id="PTHR45436">
    <property type="entry name" value="SENSOR HISTIDINE KINASE YKOH"/>
    <property type="match status" value="1"/>
</dbReference>
<feature type="domain" description="Histidine kinase" evidence="12">
    <location>
        <begin position="252"/>
        <end position="468"/>
    </location>
</feature>
<dbReference type="InterPro" id="IPR003660">
    <property type="entry name" value="HAMP_dom"/>
</dbReference>
<evidence type="ECO:0000259" key="13">
    <source>
        <dbReference type="PROSITE" id="PS50885"/>
    </source>
</evidence>
<keyword evidence="4" id="KW-0597">Phosphoprotein</keyword>
<dbReference type="SUPFAM" id="SSF55874">
    <property type="entry name" value="ATPase domain of HSP90 chaperone/DNA topoisomerase II/histidine kinase"/>
    <property type="match status" value="1"/>
</dbReference>
<dbReference type="Gene3D" id="6.10.340.10">
    <property type="match status" value="1"/>
</dbReference>
<keyword evidence="5" id="KW-0808">Transferase</keyword>
<comment type="caution">
    <text evidence="14">The sequence shown here is derived from an EMBL/GenBank/DDBJ whole genome shotgun (WGS) entry which is preliminary data.</text>
</comment>
<dbReference type="PRINTS" id="PR00344">
    <property type="entry name" value="BCTRLSENSOR"/>
</dbReference>
<evidence type="ECO:0000256" key="3">
    <source>
        <dbReference type="ARBA" id="ARBA00012438"/>
    </source>
</evidence>
<dbReference type="InterPro" id="IPR036890">
    <property type="entry name" value="HATPase_C_sf"/>
</dbReference>
<feature type="transmembrane region" description="Helical" evidence="11">
    <location>
        <begin position="20"/>
        <end position="38"/>
    </location>
</feature>
<dbReference type="PROSITE" id="PS50109">
    <property type="entry name" value="HIS_KIN"/>
    <property type="match status" value="1"/>
</dbReference>
<gene>
    <name evidence="14" type="ORF">J2S73_001595</name>
</gene>
<dbReference type="InterPro" id="IPR005467">
    <property type="entry name" value="His_kinase_dom"/>
</dbReference>
<sequence length="475" mass="51203">MSFVTTLGKLFRTTAVKLTLVYLAVFTALLVGLILYISTTAGDLLDRQLRETIDAEIRGLSEQYRSSGLRGLVNAVERRSVAPGASLYLITDFAGNRIAGNIDSLEQSSLSTPDGEARPVQYTRLVGPDEEASKPRRALVRVFVLPGGFRLLVGRDMEERFEFRAIILQASQWALLAAIVLGLVSFLAVSRRVLKRIDAISEASNLIVAGDLESRLPMVGTGDEFDRLSGSLNAMLDRIEQLHDGLSRVSDNIAHDLKTPLTRLRMQAEVALSQADSEEALREALQATMEESQGLIRTFDALLMIARAEAGSARVTKVSVDLAQVALDVAELYEPVAEEAGVELTVDVPDDAIVQANRELVGQAIANLIDNAIKHGGNERESARVSVTLTPDPARVAVTVTDNGPGIPAEDRDRVTGRFVRLEASRTTPGSGLGLSLVEAIANVHKGRLELGDAGPGLKATLVFPRLGTQLPSER</sequence>
<dbReference type="SUPFAM" id="SSF158472">
    <property type="entry name" value="HAMP domain-like"/>
    <property type="match status" value="1"/>
</dbReference>
<dbReference type="CDD" id="cd00082">
    <property type="entry name" value="HisKA"/>
    <property type="match status" value="1"/>
</dbReference>
<dbReference type="InterPro" id="IPR003661">
    <property type="entry name" value="HisK_dim/P_dom"/>
</dbReference>
<evidence type="ECO:0000256" key="6">
    <source>
        <dbReference type="ARBA" id="ARBA00022692"/>
    </source>
</evidence>
<evidence type="ECO:0000256" key="10">
    <source>
        <dbReference type="ARBA" id="ARBA00023136"/>
    </source>
</evidence>
<keyword evidence="9" id="KW-0902">Two-component regulatory system</keyword>
<dbReference type="EMBL" id="JAUSUL010000002">
    <property type="protein sequence ID" value="MDQ0315138.1"/>
    <property type="molecule type" value="Genomic_DNA"/>
</dbReference>
<dbReference type="Gene3D" id="1.10.287.130">
    <property type="match status" value="1"/>
</dbReference>
<dbReference type="RefSeq" id="WP_306884977.1">
    <property type="nucleotide sequence ID" value="NZ_JAUSUL010000002.1"/>
</dbReference>
<dbReference type="CDD" id="cd00075">
    <property type="entry name" value="HATPase"/>
    <property type="match status" value="1"/>
</dbReference>
<evidence type="ECO:0000256" key="8">
    <source>
        <dbReference type="ARBA" id="ARBA00022989"/>
    </source>
</evidence>
<dbReference type="PANTHER" id="PTHR45436:SF8">
    <property type="entry name" value="HISTIDINE KINASE"/>
    <property type="match status" value="1"/>
</dbReference>
<comment type="catalytic activity">
    <reaction evidence="1">
        <text>ATP + protein L-histidine = ADP + protein N-phospho-L-histidine.</text>
        <dbReference type="EC" id="2.7.13.3"/>
    </reaction>
</comment>
<dbReference type="Pfam" id="PF00512">
    <property type="entry name" value="HisKA"/>
    <property type="match status" value="1"/>
</dbReference>
<evidence type="ECO:0000256" key="2">
    <source>
        <dbReference type="ARBA" id="ARBA00004370"/>
    </source>
</evidence>
<evidence type="ECO:0000313" key="15">
    <source>
        <dbReference type="Proteomes" id="UP001229244"/>
    </source>
</evidence>
<dbReference type="AlphaFoldDB" id="A0AAE3VNG1"/>
<dbReference type="SMART" id="SM00388">
    <property type="entry name" value="HisKA"/>
    <property type="match status" value="1"/>
</dbReference>
<dbReference type="InterPro" id="IPR050428">
    <property type="entry name" value="TCS_sensor_his_kinase"/>
</dbReference>
<comment type="subcellular location">
    <subcellularLocation>
        <location evidence="2">Membrane</location>
    </subcellularLocation>
</comment>
<dbReference type="Proteomes" id="UP001229244">
    <property type="component" value="Unassembled WGS sequence"/>
</dbReference>
<accession>A0AAE3VNG1</accession>
<evidence type="ECO:0000313" key="14">
    <source>
        <dbReference type="EMBL" id="MDQ0315138.1"/>
    </source>
</evidence>
<evidence type="ECO:0000259" key="12">
    <source>
        <dbReference type="PROSITE" id="PS50109"/>
    </source>
</evidence>
<keyword evidence="7 14" id="KW-0418">Kinase</keyword>
<dbReference type="Pfam" id="PF00672">
    <property type="entry name" value="HAMP"/>
    <property type="match status" value="1"/>
</dbReference>
<protein>
    <recommendedName>
        <fullName evidence="3">histidine kinase</fullName>
        <ecNumber evidence="3">2.7.13.3</ecNumber>
    </recommendedName>
</protein>
<evidence type="ECO:0000256" key="7">
    <source>
        <dbReference type="ARBA" id="ARBA00022777"/>
    </source>
</evidence>
<dbReference type="InterPro" id="IPR036097">
    <property type="entry name" value="HisK_dim/P_sf"/>
</dbReference>
<dbReference type="InterPro" id="IPR004358">
    <property type="entry name" value="Sig_transdc_His_kin-like_C"/>
</dbReference>
<proteinExistence type="predicted"/>
<feature type="domain" description="HAMP" evidence="13">
    <location>
        <begin position="191"/>
        <end position="244"/>
    </location>
</feature>
<keyword evidence="8 11" id="KW-1133">Transmembrane helix</keyword>
<dbReference type="PROSITE" id="PS50885">
    <property type="entry name" value="HAMP"/>
    <property type="match status" value="1"/>
</dbReference>
<organism evidence="14 15">
    <name type="scientific">Amorphus orientalis</name>
    <dbReference type="NCBI Taxonomy" id="649198"/>
    <lineage>
        <taxon>Bacteria</taxon>
        <taxon>Pseudomonadati</taxon>
        <taxon>Pseudomonadota</taxon>
        <taxon>Alphaproteobacteria</taxon>
        <taxon>Hyphomicrobiales</taxon>
        <taxon>Amorphaceae</taxon>
        <taxon>Amorphus</taxon>
    </lineage>
</organism>
<evidence type="ECO:0000256" key="4">
    <source>
        <dbReference type="ARBA" id="ARBA00022553"/>
    </source>
</evidence>
<evidence type="ECO:0000256" key="9">
    <source>
        <dbReference type="ARBA" id="ARBA00023012"/>
    </source>
</evidence>
<dbReference type="InterPro" id="IPR003594">
    <property type="entry name" value="HATPase_dom"/>
</dbReference>
<evidence type="ECO:0000256" key="5">
    <source>
        <dbReference type="ARBA" id="ARBA00022679"/>
    </source>
</evidence>
<dbReference type="EC" id="2.7.13.3" evidence="3"/>
<dbReference type="GO" id="GO:0000155">
    <property type="term" value="F:phosphorelay sensor kinase activity"/>
    <property type="evidence" value="ECO:0007669"/>
    <property type="project" value="InterPro"/>
</dbReference>
<dbReference type="SMART" id="SM00304">
    <property type="entry name" value="HAMP"/>
    <property type="match status" value="1"/>
</dbReference>
<keyword evidence="6 11" id="KW-0812">Transmembrane</keyword>